<evidence type="ECO:0000313" key="2">
    <source>
        <dbReference type="EMBL" id="PHM47708.1"/>
    </source>
</evidence>
<reference evidence="2 3" key="1">
    <citation type="journal article" date="2017" name="Nat. Microbiol.">
        <title>Natural product diversity associated with the nematode symbionts Photorhabdus and Xenorhabdus.</title>
        <authorList>
            <person name="Tobias N.J."/>
            <person name="Wolff H."/>
            <person name="Djahanschiri B."/>
            <person name="Grundmann F."/>
            <person name="Kronenwerth M."/>
            <person name="Shi Y.M."/>
            <person name="Simonyi S."/>
            <person name="Grun P."/>
            <person name="Shapiro-Ilan D."/>
            <person name="Pidot S.J."/>
            <person name="Stinear T.P."/>
            <person name="Ebersberger I."/>
            <person name="Bode H.B."/>
        </authorList>
    </citation>
    <scope>NUCLEOTIDE SEQUENCE [LARGE SCALE GENOMIC DNA]</scope>
    <source>
        <strain evidence="2 3">DSM 17902</strain>
    </source>
</reference>
<feature type="region of interest" description="Disordered" evidence="1">
    <location>
        <begin position="1"/>
        <end position="25"/>
    </location>
</feature>
<evidence type="ECO:0000313" key="3">
    <source>
        <dbReference type="Proteomes" id="UP000221980"/>
    </source>
</evidence>
<name>A0A2D0JN74_9GAMM</name>
<gene>
    <name evidence="2" type="ORF">Xmir_03039</name>
</gene>
<proteinExistence type="predicted"/>
<accession>A0A2D0JN74</accession>
<sequence>MSGVAPAGQVHHQPRQPPHATAHPMPLQCPWAPLMPDLSGYRLMPHTSRFGMQTAESDAQDR</sequence>
<organism evidence="2 3">
    <name type="scientific">Xenorhabdus miraniensis</name>
    <dbReference type="NCBI Taxonomy" id="351674"/>
    <lineage>
        <taxon>Bacteria</taxon>
        <taxon>Pseudomonadati</taxon>
        <taxon>Pseudomonadota</taxon>
        <taxon>Gammaproteobacteria</taxon>
        <taxon>Enterobacterales</taxon>
        <taxon>Morganellaceae</taxon>
        <taxon>Xenorhabdus</taxon>
    </lineage>
</organism>
<protein>
    <submittedName>
        <fullName evidence="2">Uncharacterized protein</fullName>
    </submittedName>
</protein>
<comment type="caution">
    <text evidence="2">The sequence shown here is derived from an EMBL/GenBank/DDBJ whole genome shotgun (WGS) entry which is preliminary data.</text>
</comment>
<keyword evidence="3" id="KW-1185">Reference proteome</keyword>
<dbReference type="AlphaFoldDB" id="A0A2D0JN74"/>
<evidence type="ECO:0000256" key="1">
    <source>
        <dbReference type="SAM" id="MobiDB-lite"/>
    </source>
</evidence>
<dbReference type="Proteomes" id="UP000221980">
    <property type="component" value="Unassembled WGS sequence"/>
</dbReference>
<dbReference type="EMBL" id="NITZ01000016">
    <property type="protein sequence ID" value="PHM47708.1"/>
    <property type="molecule type" value="Genomic_DNA"/>
</dbReference>